<accession>A0A4R9KDA2</accession>
<feature type="transmembrane region" description="Helical" evidence="1">
    <location>
        <begin position="147"/>
        <end position="170"/>
    </location>
</feature>
<proteinExistence type="predicted"/>
<dbReference type="Proteomes" id="UP000297762">
    <property type="component" value="Unassembled WGS sequence"/>
</dbReference>
<dbReference type="OrthoDB" id="9945972at2"/>
<dbReference type="RefSeq" id="WP_135647363.1">
    <property type="nucleotide sequence ID" value="NZ_RQGF01000002.1"/>
</dbReference>
<gene>
    <name evidence="2" type="ORF">EHQ64_00060</name>
</gene>
<reference evidence="2" key="1">
    <citation type="journal article" date="2019" name="PLoS Negl. Trop. Dis.">
        <title>Revisiting the worldwide diversity of Leptospira species in the environment.</title>
        <authorList>
            <person name="Vincent A.T."/>
            <person name="Schiettekatte O."/>
            <person name="Bourhy P."/>
            <person name="Veyrier F.J."/>
            <person name="Picardeau M."/>
        </authorList>
    </citation>
    <scope>NUCLEOTIDE SEQUENCE [LARGE SCALE GENOMIC DNA]</scope>
    <source>
        <strain evidence="2">201702455</strain>
    </source>
</reference>
<dbReference type="AlphaFoldDB" id="A0A4R9KDA2"/>
<feature type="transmembrane region" description="Helical" evidence="1">
    <location>
        <begin position="104"/>
        <end position="127"/>
    </location>
</feature>
<dbReference type="EMBL" id="RQGF01000002">
    <property type="protein sequence ID" value="TGL65953.1"/>
    <property type="molecule type" value="Genomic_DNA"/>
</dbReference>
<keyword evidence="1" id="KW-0472">Membrane</keyword>
<keyword evidence="3" id="KW-1185">Reference proteome</keyword>
<name>A0A4R9KDA2_9LEPT</name>
<evidence type="ECO:0000313" key="2">
    <source>
        <dbReference type="EMBL" id="TGL65953.1"/>
    </source>
</evidence>
<keyword evidence="1" id="KW-1133">Transmembrane helix</keyword>
<sequence length="229" mass="26094">MRIDKPAILIRNPNSTNSINFQKLDISVFYEELEKLIPENQKDELRKEYSSIIGEVSNNLKSKLIQDSKKNDKIQIKLSYQSEGKLFLGLINIQPELKGYRVEIINTLSLGLIPSWLSLNLCATVMVDESSDVICGKKLQVFHLPRALGMLSFFILIPLDVLFAVTVFPYEKRTPLTQQLLYYDSDFPGWIASDSNSPNYLSTSHKDLLYEISNEISKSILKLQSESSL</sequence>
<evidence type="ECO:0000256" key="1">
    <source>
        <dbReference type="SAM" id="Phobius"/>
    </source>
</evidence>
<comment type="caution">
    <text evidence="2">The sequence shown here is derived from an EMBL/GenBank/DDBJ whole genome shotgun (WGS) entry which is preliminary data.</text>
</comment>
<keyword evidence="1" id="KW-0812">Transmembrane</keyword>
<organism evidence="2 3">
    <name type="scientific">Leptospira sarikeiensis</name>
    <dbReference type="NCBI Taxonomy" id="2484943"/>
    <lineage>
        <taxon>Bacteria</taxon>
        <taxon>Pseudomonadati</taxon>
        <taxon>Spirochaetota</taxon>
        <taxon>Spirochaetia</taxon>
        <taxon>Leptospirales</taxon>
        <taxon>Leptospiraceae</taxon>
        <taxon>Leptospira</taxon>
    </lineage>
</organism>
<protein>
    <submittedName>
        <fullName evidence="2">Uncharacterized protein</fullName>
    </submittedName>
</protein>
<evidence type="ECO:0000313" key="3">
    <source>
        <dbReference type="Proteomes" id="UP000297762"/>
    </source>
</evidence>